<dbReference type="AlphaFoldDB" id="A0A0C3AZL0"/>
<evidence type="ECO:0008006" key="3">
    <source>
        <dbReference type="Google" id="ProtNLM"/>
    </source>
</evidence>
<gene>
    <name evidence="1" type="ORF">M408DRAFT_210589</name>
</gene>
<reference evidence="1 2" key="1">
    <citation type="submission" date="2014-04" db="EMBL/GenBank/DDBJ databases">
        <authorList>
            <consortium name="DOE Joint Genome Institute"/>
            <person name="Kuo A."/>
            <person name="Zuccaro A."/>
            <person name="Kohler A."/>
            <person name="Nagy L.G."/>
            <person name="Floudas D."/>
            <person name="Copeland A."/>
            <person name="Barry K.W."/>
            <person name="Cichocki N."/>
            <person name="Veneault-Fourrey C."/>
            <person name="LaButti K."/>
            <person name="Lindquist E.A."/>
            <person name="Lipzen A."/>
            <person name="Lundell T."/>
            <person name="Morin E."/>
            <person name="Murat C."/>
            <person name="Sun H."/>
            <person name="Tunlid A."/>
            <person name="Henrissat B."/>
            <person name="Grigoriev I.V."/>
            <person name="Hibbett D.S."/>
            <person name="Martin F."/>
            <person name="Nordberg H.P."/>
            <person name="Cantor M.N."/>
            <person name="Hua S.X."/>
        </authorList>
    </citation>
    <scope>NUCLEOTIDE SEQUENCE [LARGE SCALE GENOMIC DNA]</scope>
    <source>
        <strain evidence="1 2">MAFF 305830</strain>
    </source>
</reference>
<reference evidence="2" key="2">
    <citation type="submission" date="2015-01" db="EMBL/GenBank/DDBJ databases">
        <title>Evolutionary Origins and Diversification of the Mycorrhizal Mutualists.</title>
        <authorList>
            <consortium name="DOE Joint Genome Institute"/>
            <consortium name="Mycorrhizal Genomics Consortium"/>
            <person name="Kohler A."/>
            <person name="Kuo A."/>
            <person name="Nagy L.G."/>
            <person name="Floudas D."/>
            <person name="Copeland A."/>
            <person name="Barry K.W."/>
            <person name="Cichocki N."/>
            <person name="Veneault-Fourrey C."/>
            <person name="LaButti K."/>
            <person name="Lindquist E.A."/>
            <person name="Lipzen A."/>
            <person name="Lundell T."/>
            <person name="Morin E."/>
            <person name="Murat C."/>
            <person name="Riley R."/>
            <person name="Ohm R."/>
            <person name="Sun H."/>
            <person name="Tunlid A."/>
            <person name="Henrissat B."/>
            <person name="Grigoriev I.V."/>
            <person name="Hibbett D.S."/>
            <person name="Martin F."/>
        </authorList>
    </citation>
    <scope>NUCLEOTIDE SEQUENCE [LARGE SCALE GENOMIC DNA]</scope>
    <source>
        <strain evidence="2">MAFF 305830</strain>
    </source>
</reference>
<dbReference type="InterPro" id="IPR053206">
    <property type="entry name" value="Dimeric_xanthone_biosynth"/>
</dbReference>
<name>A0A0C3AZL0_SERVB</name>
<dbReference type="STRING" id="933852.A0A0C3AZL0"/>
<keyword evidence="2" id="KW-1185">Reference proteome</keyword>
<dbReference type="PANTHER" id="PTHR38048:SF2">
    <property type="entry name" value="HEMERYTHRIN-LIKE DOMAIN-CONTAINING PROTEIN"/>
    <property type="match status" value="1"/>
</dbReference>
<dbReference type="EMBL" id="KN824314">
    <property type="protein sequence ID" value="KIM25414.1"/>
    <property type="molecule type" value="Genomic_DNA"/>
</dbReference>
<proteinExistence type="predicted"/>
<dbReference type="HOGENOM" id="CLU_066708_1_0_1"/>
<organism evidence="1 2">
    <name type="scientific">Serendipita vermifera MAFF 305830</name>
    <dbReference type="NCBI Taxonomy" id="933852"/>
    <lineage>
        <taxon>Eukaryota</taxon>
        <taxon>Fungi</taxon>
        <taxon>Dikarya</taxon>
        <taxon>Basidiomycota</taxon>
        <taxon>Agaricomycotina</taxon>
        <taxon>Agaricomycetes</taxon>
        <taxon>Sebacinales</taxon>
        <taxon>Serendipitaceae</taxon>
        <taxon>Serendipita</taxon>
    </lineage>
</organism>
<evidence type="ECO:0000313" key="1">
    <source>
        <dbReference type="EMBL" id="KIM25414.1"/>
    </source>
</evidence>
<accession>A0A0C3AZL0</accession>
<sequence>MSDPAVLERFERSRVLFRSLVGRPEPDNLYDRQAWNMGGVHLMLTESMLSVYRQAEGIKPADEAAFAFYALITMGGVHHHHMTEEEKYLPALEPEFKTPIVDEHHLFTGPLHELEEYLQELTGLEPDAAKGQYVPAKNPKPKVAYNGRKITEAIERMAEPMFTHLEKEIEYLAGDKLRECGLPLSKLEAWAVYEKSMIKNFDPWVSLVFVVAHTPRNSQFPPLPPGIRSFLVPWVFWWKHRKSWRFCPPQEPLKSA</sequence>
<evidence type="ECO:0000313" key="2">
    <source>
        <dbReference type="Proteomes" id="UP000054097"/>
    </source>
</evidence>
<dbReference type="OrthoDB" id="58416at2759"/>
<protein>
    <recommendedName>
        <fullName evidence="3">Hemerythrin-like domain-containing protein</fullName>
    </recommendedName>
</protein>
<dbReference type="PANTHER" id="PTHR38048">
    <property type="entry name" value="EXPRESSED PROTEIN"/>
    <property type="match status" value="1"/>
</dbReference>
<dbReference type="Proteomes" id="UP000054097">
    <property type="component" value="Unassembled WGS sequence"/>
</dbReference>